<dbReference type="Proteomes" id="UP001212152">
    <property type="component" value="Unassembled WGS sequence"/>
</dbReference>
<organism evidence="2 3">
    <name type="scientific">Geranomyces variabilis</name>
    <dbReference type="NCBI Taxonomy" id="109894"/>
    <lineage>
        <taxon>Eukaryota</taxon>
        <taxon>Fungi</taxon>
        <taxon>Fungi incertae sedis</taxon>
        <taxon>Chytridiomycota</taxon>
        <taxon>Chytridiomycota incertae sedis</taxon>
        <taxon>Chytridiomycetes</taxon>
        <taxon>Spizellomycetales</taxon>
        <taxon>Powellomycetaceae</taxon>
        <taxon>Geranomyces</taxon>
    </lineage>
</organism>
<comment type="caution">
    <text evidence="2">The sequence shown here is derived from an EMBL/GenBank/DDBJ whole genome shotgun (WGS) entry which is preliminary data.</text>
</comment>
<dbReference type="AlphaFoldDB" id="A0AAD5TBW9"/>
<gene>
    <name evidence="2" type="ORF">HDU87_003289</name>
</gene>
<evidence type="ECO:0000313" key="2">
    <source>
        <dbReference type="EMBL" id="KAJ3165030.1"/>
    </source>
</evidence>
<proteinExistence type="predicted"/>
<keyword evidence="3" id="KW-1185">Reference proteome</keyword>
<protein>
    <submittedName>
        <fullName evidence="2">Uncharacterized protein</fullName>
    </submittedName>
</protein>
<accession>A0AAD5TBW9</accession>
<feature type="region of interest" description="Disordered" evidence="1">
    <location>
        <begin position="1"/>
        <end position="22"/>
    </location>
</feature>
<name>A0AAD5TBW9_9FUNG</name>
<evidence type="ECO:0000313" key="3">
    <source>
        <dbReference type="Proteomes" id="UP001212152"/>
    </source>
</evidence>
<reference evidence="2" key="1">
    <citation type="submission" date="2020-05" db="EMBL/GenBank/DDBJ databases">
        <title>Phylogenomic resolution of chytrid fungi.</title>
        <authorList>
            <person name="Stajich J.E."/>
            <person name="Amses K."/>
            <person name="Simmons R."/>
            <person name="Seto K."/>
            <person name="Myers J."/>
            <person name="Bonds A."/>
            <person name="Quandt C.A."/>
            <person name="Barry K."/>
            <person name="Liu P."/>
            <person name="Grigoriev I."/>
            <person name="Longcore J.E."/>
            <person name="James T.Y."/>
        </authorList>
    </citation>
    <scope>NUCLEOTIDE SEQUENCE</scope>
    <source>
        <strain evidence="2">JEL0379</strain>
    </source>
</reference>
<dbReference type="EMBL" id="JADGJQ010000238">
    <property type="protein sequence ID" value="KAJ3165030.1"/>
    <property type="molecule type" value="Genomic_DNA"/>
</dbReference>
<evidence type="ECO:0000256" key="1">
    <source>
        <dbReference type="SAM" id="MobiDB-lite"/>
    </source>
</evidence>
<sequence>MNPQRRFTEPNGVAVKNEPYNLGPSDLSSTPISDVGEALVRAFWKHVEVYKLHGAIAFSHLTAPTRAAFDSMFRKYMHRLQTTLGRVKVAPWMRSEWHIENGLLRTGSDGGEYVCSHLMTLGRDTVEALIDEGTCRNVYHDERRRHDFLDQDPHRGLQENEGFYLYDLNEYLEWDQLCVQRDYLQQHNPP</sequence>